<dbReference type="Pfam" id="PF00125">
    <property type="entry name" value="Histone"/>
    <property type="match status" value="1"/>
</dbReference>
<keyword evidence="9" id="KW-0007">Acetylation</keyword>
<name>A0A1I8M993_MUSDO</name>
<feature type="region of interest" description="Disordered" evidence="14">
    <location>
        <begin position="204"/>
        <end position="239"/>
    </location>
</feature>
<evidence type="ECO:0000256" key="6">
    <source>
        <dbReference type="ARBA" id="ARBA00020836"/>
    </source>
</evidence>
<dbReference type="GO" id="GO:0000786">
    <property type="term" value="C:nucleosome"/>
    <property type="evidence" value="ECO:0007669"/>
    <property type="project" value="UniProtKB-KW"/>
</dbReference>
<evidence type="ECO:0000256" key="8">
    <source>
        <dbReference type="ARBA" id="ARBA00022481"/>
    </source>
</evidence>
<evidence type="ECO:0000256" key="11">
    <source>
        <dbReference type="ARBA" id="ARBA00023242"/>
    </source>
</evidence>
<dbReference type="AlphaFoldDB" id="A0A1I8M993"/>
<evidence type="ECO:0000256" key="7">
    <source>
        <dbReference type="ARBA" id="ARBA00022454"/>
    </source>
</evidence>
<keyword evidence="7 13" id="KW-0158">Chromosome</keyword>
<dbReference type="InterPro" id="IPR019809">
    <property type="entry name" value="Histone_H4_CS"/>
</dbReference>
<keyword evidence="12 13" id="KW-0544">Nucleosome core</keyword>
<sequence>MTGRGKGGKGLGKGGAKRHRKVLRDNIQGITKPAIRRLARRGGVKRISGLIYEETRGVLKVFLENVIRDAVNYTEHAKRKTVTAMDIQLARRILECPVTMEVSDGSAAPGPSVGNAVPHVGNAVPMTEGVGNAVPVGSAVPYGNAVPVGNAVQTAGRTVGNAVSVGTTALFAGRNLAAVGNAVPPQLATALPLGKAVPLVCVSANGNTTDDTTDGTAVEKQRKRKKKRGSQESDSPYESLKLEAKVRQLEVLLSNIMEDNKALSTELAVVKARQEETARQLNAEFQRVNSCKRIIAAYEKKFSIKSDEILENSPIILEDASMEVELPTQPVRQPVTTLPVAQLQVEASRAPLQAVKKPILPGKKDVEVAEKPTKAARRKVKKVQIVNGTKDEPIATTSAATKTAAKTNKDATPGKAVTDPATGKVTMQPNYVFKCINCNRVGHAANARDCPTRLKLLAKIAQDQAAKAAKSAPKGFPVNSGKIQPSVSYASITSAKTTAPNMTLGQPPKAKTPMGQQPISNLPLDQQPKANIAMGQKPKSNISLGQQQSLGQAVSGFTLFDEICNEIFGKDFLTSVMQVRQFSEELKSQDKASQAKAMASLV</sequence>
<dbReference type="FunFam" id="1.10.20.10:FF:000012">
    <property type="entry name" value="Histone H4"/>
    <property type="match status" value="1"/>
</dbReference>
<feature type="domain" description="Core Histone H2A/H2B/H3" evidence="15">
    <location>
        <begin position="59"/>
        <end position="93"/>
    </location>
</feature>
<dbReference type="SUPFAM" id="SSF47113">
    <property type="entry name" value="Histone-fold"/>
    <property type="match status" value="1"/>
</dbReference>
<dbReference type="InterPro" id="IPR009072">
    <property type="entry name" value="Histone-fold"/>
</dbReference>
<dbReference type="SMART" id="SM00417">
    <property type="entry name" value="H4"/>
    <property type="match status" value="1"/>
</dbReference>
<evidence type="ECO:0000256" key="1">
    <source>
        <dbReference type="ARBA" id="ARBA00002001"/>
    </source>
</evidence>
<comment type="subunit">
    <text evidence="5 13">The nucleosome is a histone octamer containing two molecules each of H2A, H2B, H3 and H4 assembled in one H3-H4 heterotetramer and two H2A-H2B heterodimers. The octamer wraps approximately 147 bp of DNA.</text>
</comment>
<dbReference type="VEuPathDB" id="VectorBase:MDOA002545"/>
<comment type="function">
    <text evidence="1 13">Core component of nucleosome. Nucleosomes wrap and compact DNA into chromatin, limiting DNA accessibility to the cellular machineries which require DNA as a template. Histones thereby play a central role in transcription regulation, DNA repair, DNA replication and chromosomal stability. DNA accessibility is regulated via a complex set of post-translational modifications of histones, also called histone code, and nucleosome remodeling.</text>
</comment>
<protein>
    <recommendedName>
        <fullName evidence="6 13">Histone H4</fullName>
    </recommendedName>
</protein>
<dbReference type="Gene3D" id="1.10.20.10">
    <property type="entry name" value="Histone, subunit A"/>
    <property type="match status" value="1"/>
</dbReference>
<organism evidence="16">
    <name type="scientific">Musca domestica</name>
    <name type="common">House fly</name>
    <dbReference type="NCBI Taxonomy" id="7370"/>
    <lineage>
        <taxon>Eukaryota</taxon>
        <taxon>Metazoa</taxon>
        <taxon>Ecdysozoa</taxon>
        <taxon>Arthropoda</taxon>
        <taxon>Hexapoda</taxon>
        <taxon>Insecta</taxon>
        <taxon>Pterygota</taxon>
        <taxon>Neoptera</taxon>
        <taxon>Endopterygota</taxon>
        <taxon>Diptera</taxon>
        <taxon>Brachycera</taxon>
        <taxon>Muscomorpha</taxon>
        <taxon>Muscoidea</taxon>
        <taxon>Muscidae</taxon>
        <taxon>Musca</taxon>
    </lineage>
</organism>
<evidence type="ECO:0000256" key="4">
    <source>
        <dbReference type="ARBA" id="ARBA00006564"/>
    </source>
</evidence>
<dbReference type="VEuPathDB" id="VectorBase:MDOMA2_000377"/>
<dbReference type="GO" id="GO:0046982">
    <property type="term" value="F:protein heterodimerization activity"/>
    <property type="evidence" value="ECO:0007669"/>
    <property type="project" value="InterPro"/>
</dbReference>
<evidence type="ECO:0000256" key="12">
    <source>
        <dbReference type="ARBA" id="ARBA00023269"/>
    </source>
</evidence>
<evidence type="ECO:0000259" key="15">
    <source>
        <dbReference type="Pfam" id="PF00125"/>
    </source>
</evidence>
<evidence type="ECO:0000256" key="5">
    <source>
        <dbReference type="ARBA" id="ARBA00011538"/>
    </source>
</evidence>
<dbReference type="InterPro" id="IPR001951">
    <property type="entry name" value="Histone_H4"/>
</dbReference>
<comment type="subcellular location">
    <subcellularLocation>
        <location evidence="3">Chromosome</location>
    </subcellularLocation>
    <subcellularLocation>
        <location evidence="2">Nucleus</location>
    </subcellularLocation>
</comment>
<comment type="similarity">
    <text evidence="4 13">Belongs to the histone H4 family.</text>
</comment>
<dbReference type="InterPro" id="IPR007125">
    <property type="entry name" value="H2A/H2B/H3"/>
</dbReference>
<keyword evidence="11 13" id="KW-0539">Nucleus</keyword>
<dbReference type="eggNOG" id="KOG3467">
    <property type="taxonomic scope" value="Eukaryota"/>
</dbReference>
<proteinExistence type="inferred from homology"/>
<dbReference type="PANTHER" id="PTHR10484">
    <property type="entry name" value="HISTONE H4"/>
    <property type="match status" value="1"/>
</dbReference>
<evidence type="ECO:0000313" key="16">
    <source>
        <dbReference type="EnsemblMetazoa" id="MDOA002545-PB"/>
    </source>
</evidence>
<keyword evidence="10 13" id="KW-0238">DNA-binding</keyword>
<evidence type="ECO:0000256" key="14">
    <source>
        <dbReference type="SAM" id="MobiDB-lite"/>
    </source>
</evidence>
<feature type="compositionally biased region" description="Low complexity" evidence="14">
    <location>
        <begin position="205"/>
        <end position="216"/>
    </location>
</feature>
<keyword evidence="8" id="KW-0488">Methylation</keyword>
<dbReference type="STRING" id="7370.A0A1I8M993"/>
<reference evidence="16" key="1">
    <citation type="submission" date="2020-05" db="UniProtKB">
        <authorList>
            <consortium name="EnsemblMetazoa"/>
        </authorList>
    </citation>
    <scope>IDENTIFICATION</scope>
    <source>
        <strain evidence="16">Aabys</strain>
    </source>
</reference>
<evidence type="ECO:0000256" key="10">
    <source>
        <dbReference type="ARBA" id="ARBA00023125"/>
    </source>
</evidence>
<dbReference type="GO" id="GO:0030527">
    <property type="term" value="F:structural constituent of chromatin"/>
    <property type="evidence" value="ECO:0007669"/>
    <property type="project" value="InterPro"/>
</dbReference>
<dbReference type="GO" id="GO:0005634">
    <property type="term" value="C:nucleus"/>
    <property type="evidence" value="ECO:0007669"/>
    <property type="project" value="UniProtKB-SubCell"/>
</dbReference>
<evidence type="ECO:0000256" key="2">
    <source>
        <dbReference type="ARBA" id="ARBA00004123"/>
    </source>
</evidence>
<dbReference type="EnsemblMetazoa" id="MDOA002545-RB">
    <property type="protein sequence ID" value="MDOA002545-PB"/>
    <property type="gene ID" value="MDOA002545"/>
</dbReference>
<dbReference type="PROSITE" id="PS00047">
    <property type="entry name" value="HISTONE_H4"/>
    <property type="match status" value="1"/>
</dbReference>
<accession>A0A1I8M993</accession>
<evidence type="ECO:0000256" key="13">
    <source>
        <dbReference type="RuleBase" id="RU000528"/>
    </source>
</evidence>
<evidence type="ECO:0000256" key="3">
    <source>
        <dbReference type="ARBA" id="ARBA00004286"/>
    </source>
</evidence>
<dbReference type="CDD" id="cd22912">
    <property type="entry name" value="HFD_H4"/>
    <property type="match status" value="1"/>
</dbReference>
<dbReference type="PRINTS" id="PR00623">
    <property type="entry name" value="HISTONEH4"/>
</dbReference>
<dbReference type="GO" id="GO:0003677">
    <property type="term" value="F:DNA binding"/>
    <property type="evidence" value="ECO:0007669"/>
    <property type="project" value="UniProtKB-KW"/>
</dbReference>
<evidence type="ECO:0000256" key="9">
    <source>
        <dbReference type="ARBA" id="ARBA00022990"/>
    </source>
</evidence>
<dbReference type="VEuPathDB" id="VectorBase:MDOMA2_005680"/>